<sequence length="61" mass="7170">MDHPGVVVQGNGTTEEEINERLMNASRLYHTLKTSFLRKNIISRKTKMTVYRTVFRPMLIF</sequence>
<organism evidence="1 2">
    <name type="scientific">Acanthoscelides obtectus</name>
    <name type="common">Bean weevil</name>
    <name type="synonym">Bruchus obtectus</name>
    <dbReference type="NCBI Taxonomy" id="200917"/>
    <lineage>
        <taxon>Eukaryota</taxon>
        <taxon>Metazoa</taxon>
        <taxon>Ecdysozoa</taxon>
        <taxon>Arthropoda</taxon>
        <taxon>Hexapoda</taxon>
        <taxon>Insecta</taxon>
        <taxon>Pterygota</taxon>
        <taxon>Neoptera</taxon>
        <taxon>Endopterygota</taxon>
        <taxon>Coleoptera</taxon>
        <taxon>Polyphaga</taxon>
        <taxon>Cucujiformia</taxon>
        <taxon>Chrysomeloidea</taxon>
        <taxon>Chrysomelidae</taxon>
        <taxon>Bruchinae</taxon>
        <taxon>Bruchini</taxon>
        <taxon>Acanthoscelides</taxon>
    </lineage>
</organism>
<accession>A0A9P0PW56</accession>
<dbReference type="EMBL" id="CAKOFQ010007439">
    <property type="protein sequence ID" value="CAH2001211.1"/>
    <property type="molecule type" value="Genomic_DNA"/>
</dbReference>
<protein>
    <submittedName>
        <fullName evidence="1">Uncharacterized protein</fullName>
    </submittedName>
</protein>
<dbReference type="OrthoDB" id="410404at2759"/>
<keyword evidence="2" id="KW-1185">Reference proteome</keyword>
<reference evidence="1" key="1">
    <citation type="submission" date="2022-03" db="EMBL/GenBank/DDBJ databases">
        <authorList>
            <person name="Sayadi A."/>
        </authorList>
    </citation>
    <scope>NUCLEOTIDE SEQUENCE</scope>
</reference>
<proteinExistence type="predicted"/>
<gene>
    <name evidence="1" type="ORF">ACAOBT_LOCUS26045</name>
</gene>
<name>A0A9P0PW56_ACAOB</name>
<evidence type="ECO:0000313" key="1">
    <source>
        <dbReference type="EMBL" id="CAH2001211.1"/>
    </source>
</evidence>
<comment type="caution">
    <text evidence="1">The sequence shown here is derived from an EMBL/GenBank/DDBJ whole genome shotgun (WGS) entry which is preliminary data.</text>
</comment>
<dbReference type="Proteomes" id="UP001152888">
    <property type="component" value="Unassembled WGS sequence"/>
</dbReference>
<evidence type="ECO:0000313" key="2">
    <source>
        <dbReference type="Proteomes" id="UP001152888"/>
    </source>
</evidence>
<dbReference type="AlphaFoldDB" id="A0A9P0PW56"/>